<keyword evidence="2" id="KW-1185">Reference proteome</keyword>
<dbReference type="EMBL" id="JBHSVR010000001">
    <property type="protein sequence ID" value="MFC6633523.1"/>
    <property type="molecule type" value="Genomic_DNA"/>
</dbReference>
<comment type="caution">
    <text evidence="1">The sequence shown here is derived from an EMBL/GenBank/DDBJ whole genome shotgun (WGS) entry which is preliminary data.</text>
</comment>
<protein>
    <recommendedName>
        <fullName evidence="3">DUF4089 domain-containing protein</fullName>
    </recommendedName>
</protein>
<gene>
    <name evidence="1" type="ORF">ACFQBM_09540</name>
</gene>
<dbReference type="RefSeq" id="WP_377516604.1">
    <property type="nucleotide sequence ID" value="NZ_JBHSVR010000001.1"/>
</dbReference>
<name>A0ABW1YNS8_9GAMM</name>
<dbReference type="Proteomes" id="UP001596425">
    <property type="component" value="Unassembled WGS sequence"/>
</dbReference>
<organism evidence="1 2">
    <name type="scientific">Microbulbifer taiwanensis</name>
    <dbReference type="NCBI Taxonomy" id="986746"/>
    <lineage>
        <taxon>Bacteria</taxon>
        <taxon>Pseudomonadati</taxon>
        <taxon>Pseudomonadota</taxon>
        <taxon>Gammaproteobacteria</taxon>
        <taxon>Cellvibrionales</taxon>
        <taxon>Microbulbiferaceae</taxon>
        <taxon>Microbulbifer</taxon>
    </lineage>
</organism>
<evidence type="ECO:0000313" key="1">
    <source>
        <dbReference type="EMBL" id="MFC6633523.1"/>
    </source>
</evidence>
<reference evidence="2" key="1">
    <citation type="journal article" date="2019" name="Int. J. Syst. Evol. Microbiol.">
        <title>The Global Catalogue of Microorganisms (GCM) 10K type strain sequencing project: providing services to taxonomists for standard genome sequencing and annotation.</title>
        <authorList>
            <consortium name="The Broad Institute Genomics Platform"/>
            <consortium name="The Broad Institute Genome Sequencing Center for Infectious Disease"/>
            <person name="Wu L."/>
            <person name="Ma J."/>
        </authorList>
    </citation>
    <scope>NUCLEOTIDE SEQUENCE [LARGE SCALE GENOMIC DNA]</scope>
    <source>
        <strain evidence="2">CGMCC 1.13718</strain>
    </source>
</reference>
<evidence type="ECO:0000313" key="2">
    <source>
        <dbReference type="Proteomes" id="UP001596425"/>
    </source>
</evidence>
<evidence type="ECO:0008006" key="3">
    <source>
        <dbReference type="Google" id="ProtNLM"/>
    </source>
</evidence>
<proteinExistence type="predicted"/>
<accession>A0ABW1YNS8</accession>
<sequence>MQKQPTMKCQQNMEFIEQALIDYSNTLPASARAAFVPVAQQYLTAVIEELSEPDAGTVGVYPQPPAEE</sequence>